<dbReference type="STRING" id="411471.SUBVAR_06112"/>
<feature type="transmembrane region" description="Helical" evidence="1">
    <location>
        <begin position="18"/>
        <end position="38"/>
    </location>
</feature>
<sequence>MHRTIRAVLGYTRDDFKWLLPVLAALVLLCEGLGLIAFRTGDPGDAPLLVVGILLGMLFLVDAILAIVYLSVQFSLFLSFSSTRQGLVAGILLHCLRLNLVQLVVALAVGTVDALVRRFLTGYGPFPWEWIPWLIWPAVLLLPLWVGLFLGGLVQRFGVKGFWGAYLVFMLGTTTMSQWVHPAAELFRPLGWQMPVAALLVLLAALTALGLRWMRRATVQ</sequence>
<feature type="transmembrane region" description="Helical" evidence="1">
    <location>
        <begin position="87"/>
        <end position="110"/>
    </location>
</feature>
<feature type="transmembrane region" description="Helical" evidence="1">
    <location>
        <begin position="192"/>
        <end position="211"/>
    </location>
</feature>
<feature type="transmembrane region" description="Helical" evidence="1">
    <location>
        <begin position="130"/>
        <end position="154"/>
    </location>
</feature>
<protein>
    <submittedName>
        <fullName evidence="2">Uncharacterized protein</fullName>
    </submittedName>
</protein>
<dbReference type="HOGENOM" id="CLU_1255404_0_0_9"/>
<name>D1PNZ8_9FIRM</name>
<keyword evidence="1" id="KW-0472">Membrane</keyword>
<keyword evidence="1" id="KW-1133">Transmembrane helix</keyword>
<gene>
    <name evidence="2" type="ORF">SUBVAR_06112</name>
</gene>
<keyword evidence="3" id="KW-1185">Reference proteome</keyword>
<dbReference type="AlphaFoldDB" id="D1PNZ8"/>
<proteinExistence type="predicted"/>
<accession>D1PNZ8</accession>
<feature type="transmembrane region" description="Helical" evidence="1">
    <location>
        <begin position="161"/>
        <end position="180"/>
    </location>
</feature>
<reference evidence="2" key="1">
    <citation type="submission" date="2009-12" db="EMBL/GenBank/DDBJ databases">
        <authorList>
            <person name="Weinstock G."/>
            <person name="Sodergren E."/>
            <person name="Clifton S."/>
            <person name="Fulton L."/>
            <person name="Fulton B."/>
            <person name="Courtney L."/>
            <person name="Fronick C."/>
            <person name="Harrison M."/>
            <person name="Strong C."/>
            <person name="Farmer C."/>
            <person name="Delahaunty K."/>
            <person name="Markovic C."/>
            <person name="Hall O."/>
            <person name="Minx P."/>
            <person name="Tomlinson C."/>
            <person name="Mitreva M."/>
            <person name="Nelson J."/>
            <person name="Hou S."/>
            <person name="Wollam A."/>
            <person name="Pepin K.H."/>
            <person name="Johnson M."/>
            <person name="Bhonagiri V."/>
            <person name="Nash W.E."/>
            <person name="Warren W."/>
            <person name="Chinwalla A."/>
            <person name="Mardis E.R."/>
            <person name="Wilson R.K."/>
        </authorList>
    </citation>
    <scope>NUCLEOTIDE SEQUENCE [LARGE SCALE GENOMIC DNA]</scope>
    <source>
        <strain evidence="2">DSM 15176</strain>
    </source>
</reference>
<dbReference type="RefSeq" id="WP_007047478.1">
    <property type="nucleotide sequence ID" value="NZ_GG704769.1"/>
</dbReference>
<evidence type="ECO:0000256" key="1">
    <source>
        <dbReference type="SAM" id="Phobius"/>
    </source>
</evidence>
<evidence type="ECO:0000313" key="2">
    <source>
        <dbReference type="EMBL" id="EFB75494.1"/>
    </source>
</evidence>
<dbReference type="Proteomes" id="UP000003438">
    <property type="component" value="Unassembled WGS sequence"/>
</dbReference>
<dbReference type="EMBL" id="ACBY02000025">
    <property type="protein sequence ID" value="EFB75494.1"/>
    <property type="molecule type" value="Genomic_DNA"/>
</dbReference>
<comment type="caution">
    <text evidence="2">The sequence shown here is derived from an EMBL/GenBank/DDBJ whole genome shotgun (WGS) entry which is preliminary data.</text>
</comment>
<evidence type="ECO:0000313" key="3">
    <source>
        <dbReference type="Proteomes" id="UP000003438"/>
    </source>
</evidence>
<feature type="transmembrane region" description="Helical" evidence="1">
    <location>
        <begin position="50"/>
        <end position="80"/>
    </location>
</feature>
<organism evidence="2 3">
    <name type="scientific">Subdoligranulum variabile DSM 15176</name>
    <dbReference type="NCBI Taxonomy" id="411471"/>
    <lineage>
        <taxon>Bacteria</taxon>
        <taxon>Bacillati</taxon>
        <taxon>Bacillota</taxon>
        <taxon>Clostridia</taxon>
        <taxon>Eubacteriales</taxon>
        <taxon>Oscillospiraceae</taxon>
        <taxon>Subdoligranulum</taxon>
    </lineage>
</organism>
<keyword evidence="1" id="KW-0812">Transmembrane</keyword>